<dbReference type="EMBL" id="CAJGYO010000002">
    <property type="protein sequence ID" value="CAD6209631.1"/>
    <property type="molecule type" value="Genomic_DNA"/>
</dbReference>
<evidence type="ECO:0000313" key="4">
    <source>
        <dbReference type="Proteomes" id="UP000604825"/>
    </source>
</evidence>
<evidence type="ECO:0000256" key="1">
    <source>
        <dbReference type="SAM" id="Coils"/>
    </source>
</evidence>
<evidence type="ECO:0000256" key="2">
    <source>
        <dbReference type="SAM" id="MobiDB-lite"/>
    </source>
</evidence>
<dbReference type="Pfam" id="PF04842">
    <property type="entry name" value="DUF639"/>
    <property type="match status" value="1"/>
</dbReference>
<comment type="caution">
    <text evidence="3">The sequence shown here is derived from an EMBL/GenBank/DDBJ whole genome shotgun (WGS) entry which is preliminary data.</text>
</comment>
<feature type="region of interest" description="Disordered" evidence="2">
    <location>
        <begin position="1"/>
        <end position="35"/>
    </location>
</feature>
<dbReference type="PANTHER" id="PTHR31860">
    <property type="entry name" value="HEAT-INDUCIBLE TRANSCRIPTION REPRESSOR (DUF639)-RELATED"/>
    <property type="match status" value="1"/>
</dbReference>
<dbReference type="AlphaFoldDB" id="A0A811MRK1"/>
<keyword evidence="1" id="KW-0175">Coiled coil</keyword>
<keyword evidence="4" id="KW-1185">Reference proteome</keyword>
<dbReference type="InterPro" id="IPR006927">
    <property type="entry name" value="DUF639"/>
</dbReference>
<feature type="region of interest" description="Disordered" evidence="2">
    <location>
        <begin position="573"/>
        <end position="659"/>
    </location>
</feature>
<proteinExistence type="predicted"/>
<gene>
    <name evidence="3" type="ORF">NCGR_LOCUS5826</name>
</gene>
<dbReference type="PANTHER" id="PTHR31860:SF5">
    <property type="entry name" value="ARGH (DUF639)"/>
    <property type="match status" value="1"/>
</dbReference>
<accession>A0A811MRK1</accession>
<protein>
    <recommendedName>
        <fullName evidence="5">GRAM domain-containing protein</fullName>
    </recommendedName>
</protein>
<evidence type="ECO:0000313" key="3">
    <source>
        <dbReference type="EMBL" id="CAD6209631.1"/>
    </source>
</evidence>
<name>A0A811MRK1_9POAL</name>
<feature type="coiled-coil region" evidence="1">
    <location>
        <begin position="467"/>
        <end position="497"/>
    </location>
</feature>
<feature type="compositionally biased region" description="Basic and acidic residues" evidence="2">
    <location>
        <begin position="613"/>
        <end position="623"/>
    </location>
</feature>
<evidence type="ECO:0008006" key="5">
    <source>
        <dbReference type="Google" id="ProtNLM"/>
    </source>
</evidence>
<reference evidence="3" key="1">
    <citation type="submission" date="2020-10" db="EMBL/GenBank/DDBJ databases">
        <authorList>
            <person name="Han B."/>
            <person name="Lu T."/>
            <person name="Zhao Q."/>
            <person name="Huang X."/>
            <person name="Zhao Y."/>
        </authorList>
    </citation>
    <scope>NUCLEOTIDE SEQUENCE</scope>
</reference>
<dbReference type="Proteomes" id="UP000604825">
    <property type="component" value="Unassembled WGS sequence"/>
</dbReference>
<feature type="compositionally biased region" description="Basic and acidic residues" evidence="2">
    <location>
        <begin position="636"/>
        <end position="656"/>
    </location>
</feature>
<sequence>MDDMGVESQRELMTAAPVAGPGTGSRPPGGGGRKHLSSIANHVLRQCSLTLDRSVNDLVADFELGLKTAAVGNYSRKLVEFCSFQALQIIASHDIGEKISDGSLSRFTFDMMLAWETPTPSDQQVTMESIAKEREDRKEPLGENEDVMGDETSLFYSDIMPLLVNEEPTVGEEAYVWFGSVFPLACDVVNARFTFEALTATTANRLHYPAYDRFLKEMDKSFKFFQDLPTPTGVEFAEDEFILHMEGTAGTQRVVRHIGTTSWPGRLTLTNKALYFEAFGKISYETAIKVDLSDTGIEHQISTASTGPFGVPLFDKAIVFESLSEPLVLEFPEMTSSTRRDMWLTLIREVLFIHRFISMYNVVSPIHKWEVHSRIILGVIRLHAAREMLRMSPPPASSFLVFSLYDDMPKGDFVLEQLASNLKQTSTITRLSASYVFKGLSKSYVTPLSAELAKDHDADSSSHEQPLASLENKIGQVKDEAREVTAANAAIEGMKDEGISDSLLVLVGLVGPIGKLRPVIQQITSWERPLVTGTILAVALLTIYNWPDGLGKAKKDRHDMLGSDHRYFFLGQDNNGEHSGGTAKPTKSAQVHQDSKRCHPQVVVDSASKVAKAHRDDDLDADRGCGGGGRDPVQVHSDRADGGQLRGEHEGREGHVEPTGWPAVEGVNCSETVCTAVCSTEQTRRSCYSGRISHQEDVSRG</sequence>
<dbReference type="OrthoDB" id="1903413at2759"/>
<organism evidence="3 4">
    <name type="scientific">Miscanthus lutarioriparius</name>
    <dbReference type="NCBI Taxonomy" id="422564"/>
    <lineage>
        <taxon>Eukaryota</taxon>
        <taxon>Viridiplantae</taxon>
        <taxon>Streptophyta</taxon>
        <taxon>Embryophyta</taxon>
        <taxon>Tracheophyta</taxon>
        <taxon>Spermatophyta</taxon>
        <taxon>Magnoliopsida</taxon>
        <taxon>Liliopsida</taxon>
        <taxon>Poales</taxon>
        <taxon>Poaceae</taxon>
        <taxon>PACMAD clade</taxon>
        <taxon>Panicoideae</taxon>
        <taxon>Andropogonodae</taxon>
        <taxon>Andropogoneae</taxon>
        <taxon>Saccharinae</taxon>
        <taxon>Miscanthus</taxon>
    </lineage>
</organism>
<feature type="compositionally biased region" description="Gly residues" evidence="2">
    <location>
        <begin position="21"/>
        <end position="31"/>
    </location>
</feature>